<organism evidence="1 2">
    <name type="scientific">Camellia lanceoleosa</name>
    <dbReference type="NCBI Taxonomy" id="1840588"/>
    <lineage>
        <taxon>Eukaryota</taxon>
        <taxon>Viridiplantae</taxon>
        <taxon>Streptophyta</taxon>
        <taxon>Embryophyta</taxon>
        <taxon>Tracheophyta</taxon>
        <taxon>Spermatophyta</taxon>
        <taxon>Magnoliopsida</taxon>
        <taxon>eudicotyledons</taxon>
        <taxon>Gunneridae</taxon>
        <taxon>Pentapetalae</taxon>
        <taxon>asterids</taxon>
        <taxon>Ericales</taxon>
        <taxon>Theaceae</taxon>
        <taxon>Camellia</taxon>
    </lineage>
</organism>
<keyword evidence="2" id="KW-1185">Reference proteome</keyword>
<name>A0ACC0GT88_9ERIC</name>
<dbReference type="EMBL" id="CM045766">
    <property type="protein sequence ID" value="KAI8003818.1"/>
    <property type="molecule type" value="Genomic_DNA"/>
</dbReference>
<protein>
    <submittedName>
        <fullName evidence="1">Beta-galactosidase 9</fullName>
    </submittedName>
</protein>
<sequence length="351" mass="39954">MFGTRRSSLQCLAFALTLHIAVIAGEFFKPFNVTYDHHALIIDGKRRMLYSAGIHYPRATPEMWPDLIAKSKEGGADVIQTYTFWNGHEPVRGQVRGIQWTLSSPSNRSLRACEWNFGGFPVWLRDVHVPGIVFRTDNAPFKDEMQRFVKKIVDLMREEMLFSWQGKAYVKWAAKMATGLGAGVPWVMCKQDDAPGDVIPAMNTIVMVTSQIPTRNRHFGRRIGMDGTRSGVEHGHIDLLKTLHLQSLCFLNVEGAFRIIICLSVGRILARLQGAQTTSYDYDAPIDEYEYVSDDEISFWDENSVEPALTIDNMRDLVRIFINGKLIGTFNFICVSFSEYTSFRDRSSFMQ</sequence>
<gene>
    <name evidence="1" type="ORF">LOK49_LG08G02333</name>
</gene>
<evidence type="ECO:0000313" key="2">
    <source>
        <dbReference type="Proteomes" id="UP001060215"/>
    </source>
</evidence>
<proteinExistence type="predicted"/>
<comment type="caution">
    <text evidence="1">The sequence shown here is derived from an EMBL/GenBank/DDBJ whole genome shotgun (WGS) entry which is preliminary data.</text>
</comment>
<accession>A0ACC0GT88</accession>
<evidence type="ECO:0000313" key="1">
    <source>
        <dbReference type="EMBL" id="KAI8003818.1"/>
    </source>
</evidence>
<dbReference type="Proteomes" id="UP001060215">
    <property type="component" value="Chromosome 9"/>
</dbReference>
<reference evidence="1 2" key="1">
    <citation type="journal article" date="2022" name="Plant J.">
        <title>Chromosome-level genome of Camellia lanceoleosa provides a valuable resource for understanding genome evolution and self-incompatibility.</title>
        <authorList>
            <person name="Gong W."/>
            <person name="Xiao S."/>
            <person name="Wang L."/>
            <person name="Liao Z."/>
            <person name="Chang Y."/>
            <person name="Mo W."/>
            <person name="Hu G."/>
            <person name="Li W."/>
            <person name="Zhao G."/>
            <person name="Zhu H."/>
            <person name="Hu X."/>
            <person name="Ji K."/>
            <person name="Xiang X."/>
            <person name="Song Q."/>
            <person name="Yuan D."/>
            <person name="Jin S."/>
            <person name="Zhang L."/>
        </authorList>
    </citation>
    <scope>NUCLEOTIDE SEQUENCE [LARGE SCALE GENOMIC DNA]</scope>
    <source>
        <strain evidence="1">SQ_2022a</strain>
    </source>
</reference>